<dbReference type="GO" id="GO:0005886">
    <property type="term" value="C:plasma membrane"/>
    <property type="evidence" value="ECO:0007669"/>
    <property type="project" value="UniProtKB-SubCell"/>
</dbReference>
<dbReference type="InterPro" id="IPR039421">
    <property type="entry name" value="Type_1_exporter"/>
</dbReference>
<evidence type="ECO:0000256" key="6">
    <source>
        <dbReference type="ARBA" id="ARBA00022741"/>
    </source>
</evidence>
<dbReference type="SMART" id="SM00382">
    <property type="entry name" value="AAA"/>
    <property type="match status" value="1"/>
</dbReference>
<feature type="transmembrane region" description="Helical" evidence="11">
    <location>
        <begin position="244"/>
        <end position="264"/>
    </location>
</feature>
<comment type="subcellular location">
    <subcellularLocation>
        <location evidence="1">Cell inner membrane</location>
        <topology evidence="1">Multi-pass membrane protein</topology>
    </subcellularLocation>
</comment>
<protein>
    <submittedName>
        <fullName evidence="14">ABC transporter ATP-binding protein/permease</fullName>
    </submittedName>
</protein>
<gene>
    <name evidence="14" type="ORF">LR394_04515</name>
</gene>
<dbReference type="AlphaFoldDB" id="A0A9X1N861"/>
<evidence type="ECO:0000256" key="4">
    <source>
        <dbReference type="ARBA" id="ARBA00022519"/>
    </source>
</evidence>
<dbReference type="InterPro" id="IPR003439">
    <property type="entry name" value="ABC_transporter-like_ATP-bd"/>
</dbReference>
<evidence type="ECO:0000256" key="1">
    <source>
        <dbReference type="ARBA" id="ARBA00004429"/>
    </source>
</evidence>
<dbReference type="InterPro" id="IPR036640">
    <property type="entry name" value="ABC1_TM_sf"/>
</dbReference>
<evidence type="ECO:0000256" key="8">
    <source>
        <dbReference type="ARBA" id="ARBA00022989"/>
    </source>
</evidence>
<evidence type="ECO:0000313" key="14">
    <source>
        <dbReference type="EMBL" id="MCD5310147.1"/>
    </source>
</evidence>
<evidence type="ECO:0000256" key="9">
    <source>
        <dbReference type="ARBA" id="ARBA00023136"/>
    </source>
</evidence>
<keyword evidence="5 11" id="KW-0812">Transmembrane</keyword>
<name>A0A9X1N861_9ACTN</name>
<dbReference type="Gene3D" id="1.20.1560.10">
    <property type="entry name" value="ABC transporter type 1, transmembrane domain"/>
    <property type="match status" value="1"/>
</dbReference>
<evidence type="ECO:0000259" key="13">
    <source>
        <dbReference type="PROSITE" id="PS50929"/>
    </source>
</evidence>
<keyword evidence="6" id="KW-0547">Nucleotide-binding</keyword>
<evidence type="ECO:0000256" key="5">
    <source>
        <dbReference type="ARBA" id="ARBA00022692"/>
    </source>
</evidence>
<keyword evidence="3" id="KW-1003">Cell membrane</keyword>
<keyword evidence="2" id="KW-0813">Transport</keyword>
<sequence>MSALQELLAPVRRATGLAMGVAAIGAVAEIVPFVAIGELARVILEPGDPDRGRLLGVAAVVLVALGVRALCTSAAIMITHYADVRLQSVLRRRIVLRLGRVRLGWFTENASADVGKAAQNDIQTMHYLVAHQKVETVTGIVVPLTGFGYLLWISWPAALLALVPIVLYLLSFAFMTRDMAVKMKQMDDSLAAVNAAAVEFVRGIAVVKTFGRGGRSHQAYETATKDYARFFAGWVRPMLRLESLSGIALSAPFVLTLTLGGGLLFVDRGWMEPVELLVASMIGVVIPASITPLLHGMQGRQQAAAAAERVAALLRTEPLPEPAEPQTPDGHLVEIKGMSFGYGSAEEHQALQGVNLNLPPGTVTALVGPSGSGKSTLAALLLRFHDVTEGEIRIGGVDIRQIAPKDLYRTVGFVLQDVALLHGTVAGNIALGEERPSRERIEAAAKAAQIHDRIMELPRGYDSVIGEDALLSGGEAQRVSIARVILHDTPVVILDEATAHADPESEAAVQQSLSALAAGRTVLVIAHRLDTVRSADQIVVLREGVVQQTGRHEELVQTPGLYADLWRASHEEAGVTS</sequence>
<dbReference type="GO" id="GO:0005524">
    <property type="term" value="F:ATP binding"/>
    <property type="evidence" value="ECO:0007669"/>
    <property type="project" value="UniProtKB-KW"/>
</dbReference>
<feature type="transmembrane region" description="Helical" evidence="11">
    <location>
        <begin position="20"/>
        <end position="42"/>
    </location>
</feature>
<evidence type="ECO:0000256" key="2">
    <source>
        <dbReference type="ARBA" id="ARBA00022448"/>
    </source>
</evidence>
<keyword evidence="9 11" id="KW-0472">Membrane</keyword>
<dbReference type="Pfam" id="PF00664">
    <property type="entry name" value="ABC_membrane"/>
    <property type="match status" value="1"/>
</dbReference>
<feature type="transmembrane region" description="Helical" evidence="11">
    <location>
        <begin position="276"/>
        <end position="294"/>
    </location>
</feature>
<feature type="transmembrane region" description="Helical" evidence="11">
    <location>
        <begin position="152"/>
        <end position="176"/>
    </location>
</feature>
<dbReference type="PANTHER" id="PTHR24221:SF397">
    <property type="entry name" value="ABC TRANSPORTER, ATP-BINDING TRANSMEMBRANE PROTEIN"/>
    <property type="match status" value="1"/>
</dbReference>
<dbReference type="FunFam" id="3.40.50.300:FF:000221">
    <property type="entry name" value="Multidrug ABC transporter ATP-binding protein"/>
    <property type="match status" value="1"/>
</dbReference>
<dbReference type="SUPFAM" id="SSF90123">
    <property type="entry name" value="ABC transporter transmembrane region"/>
    <property type="match status" value="1"/>
</dbReference>
<evidence type="ECO:0000256" key="3">
    <source>
        <dbReference type="ARBA" id="ARBA00022475"/>
    </source>
</evidence>
<dbReference type="InterPro" id="IPR027417">
    <property type="entry name" value="P-loop_NTPase"/>
</dbReference>
<evidence type="ECO:0000259" key="12">
    <source>
        <dbReference type="PROSITE" id="PS50893"/>
    </source>
</evidence>
<dbReference type="InterPro" id="IPR003593">
    <property type="entry name" value="AAA+_ATPase"/>
</dbReference>
<evidence type="ECO:0000313" key="15">
    <source>
        <dbReference type="Proteomes" id="UP001138997"/>
    </source>
</evidence>
<keyword evidence="15" id="KW-1185">Reference proteome</keyword>
<dbReference type="GO" id="GO:0140359">
    <property type="term" value="F:ABC-type transporter activity"/>
    <property type="evidence" value="ECO:0007669"/>
    <property type="project" value="InterPro"/>
</dbReference>
<reference evidence="14" key="1">
    <citation type="submission" date="2021-11" db="EMBL/GenBank/DDBJ databases">
        <title>Streptomyces corallinus and Kineosporia corallina sp. nov., two new coral-derived marine actinobacteria.</title>
        <authorList>
            <person name="Buangrab K."/>
            <person name="Sutthacheep M."/>
            <person name="Yeemin T."/>
            <person name="Harunari E."/>
            <person name="Igarashi Y."/>
            <person name="Sripreechasak P."/>
            <person name="Kanchanasin P."/>
            <person name="Tanasupawat S."/>
            <person name="Phongsopitanun W."/>
        </authorList>
    </citation>
    <scope>NUCLEOTIDE SEQUENCE</scope>
    <source>
        <strain evidence="14">JCM 31032</strain>
    </source>
</reference>
<dbReference type="SUPFAM" id="SSF52540">
    <property type="entry name" value="P-loop containing nucleoside triphosphate hydrolases"/>
    <property type="match status" value="1"/>
</dbReference>
<dbReference type="InterPro" id="IPR011527">
    <property type="entry name" value="ABC1_TM_dom"/>
</dbReference>
<dbReference type="GO" id="GO:0034040">
    <property type="term" value="F:ATPase-coupled lipid transmembrane transporter activity"/>
    <property type="evidence" value="ECO:0007669"/>
    <property type="project" value="TreeGrafter"/>
</dbReference>
<comment type="caution">
    <text evidence="14">The sequence shown here is derived from an EMBL/GenBank/DDBJ whole genome shotgun (WGS) entry which is preliminary data.</text>
</comment>
<dbReference type="EMBL" id="JAJOMB010000002">
    <property type="protein sequence ID" value="MCD5310147.1"/>
    <property type="molecule type" value="Genomic_DNA"/>
</dbReference>
<feature type="transmembrane region" description="Helical" evidence="11">
    <location>
        <begin position="54"/>
        <end position="82"/>
    </location>
</feature>
<evidence type="ECO:0000256" key="11">
    <source>
        <dbReference type="SAM" id="Phobius"/>
    </source>
</evidence>
<feature type="domain" description="ABC transporter" evidence="12">
    <location>
        <begin position="333"/>
        <end position="568"/>
    </location>
</feature>
<dbReference type="Pfam" id="PF00005">
    <property type="entry name" value="ABC_tran"/>
    <property type="match status" value="1"/>
</dbReference>
<dbReference type="PROSITE" id="PS00211">
    <property type="entry name" value="ABC_TRANSPORTER_1"/>
    <property type="match status" value="1"/>
</dbReference>
<evidence type="ECO:0000256" key="7">
    <source>
        <dbReference type="ARBA" id="ARBA00022840"/>
    </source>
</evidence>
<dbReference type="Gene3D" id="3.40.50.300">
    <property type="entry name" value="P-loop containing nucleotide triphosphate hydrolases"/>
    <property type="match status" value="1"/>
</dbReference>
<accession>A0A9X1N861</accession>
<dbReference type="GO" id="GO:0016887">
    <property type="term" value="F:ATP hydrolysis activity"/>
    <property type="evidence" value="ECO:0007669"/>
    <property type="project" value="InterPro"/>
</dbReference>
<dbReference type="PANTHER" id="PTHR24221">
    <property type="entry name" value="ATP-BINDING CASSETTE SUB-FAMILY B"/>
    <property type="match status" value="1"/>
</dbReference>
<dbReference type="RefSeq" id="WP_231439075.1">
    <property type="nucleotide sequence ID" value="NZ_JAJOMB010000002.1"/>
</dbReference>
<dbReference type="InterPro" id="IPR017871">
    <property type="entry name" value="ABC_transporter-like_CS"/>
</dbReference>
<dbReference type="Proteomes" id="UP001138997">
    <property type="component" value="Unassembled WGS sequence"/>
</dbReference>
<keyword evidence="7 14" id="KW-0067">ATP-binding</keyword>
<proteinExistence type="inferred from homology"/>
<dbReference type="PROSITE" id="PS50893">
    <property type="entry name" value="ABC_TRANSPORTER_2"/>
    <property type="match status" value="1"/>
</dbReference>
<dbReference type="PROSITE" id="PS50929">
    <property type="entry name" value="ABC_TM1F"/>
    <property type="match status" value="1"/>
</dbReference>
<keyword evidence="4" id="KW-0997">Cell inner membrane</keyword>
<evidence type="ECO:0000256" key="10">
    <source>
        <dbReference type="ARBA" id="ARBA00023455"/>
    </source>
</evidence>
<keyword evidence="8 11" id="KW-1133">Transmembrane helix</keyword>
<comment type="similarity">
    <text evidence="10">Belongs to the ABC transporter superfamily. Siderophore-Fe(3+) uptake transporter (SIUT) (TC 3.A.1.21) family.</text>
</comment>
<feature type="domain" description="ABC transmembrane type-1" evidence="13">
    <location>
        <begin position="17"/>
        <end position="302"/>
    </location>
</feature>
<organism evidence="14 15">
    <name type="scientific">Kineosporia babensis</name>
    <dbReference type="NCBI Taxonomy" id="499548"/>
    <lineage>
        <taxon>Bacteria</taxon>
        <taxon>Bacillati</taxon>
        <taxon>Actinomycetota</taxon>
        <taxon>Actinomycetes</taxon>
        <taxon>Kineosporiales</taxon>
        <taxon>Kineosporiaceae</taxon>
        <taxon>Kineosporia</taxon>
    </lineage>
</organism>